<accession>H6L501</accession>
<dbReference type="PANTHER" id="PTHR33745:SF3">
    <property type="entry name" value="RSBT CO-ANTAGONIST PROTEIN RSBRC"/>
    <property type="match status" value="1"/>
</dbReference>
<dbReference type="OrthoDB" id="9800154at2"/>
<sequence>MSIVHITPERYRSIFLLQEEDLLLVRSAMKEIKQYKAPIFEDFHHWMATQPEYSSAYTEEVVSVFDRQSDRFWEHVTSVEICASSIEYSSKLVLFFLQMGLPFEAYLSAVFAFNEIIEKAFVYYKIASFELMQAFKRTSSVGVFVAIDTFNNEMNKQLQEQNDMLSQLSTPVTPIWEGILLLPVVGIVDSLRAQNIMSTVLNEVAQRQTKVFILDISGVAIMDTAVANYFLKVSKAAALMGCRTILSGISPAIAQTLVELGVDTGKISTRSHMQDALEQAFKWTQLKVVPA</sequence>
<dbReference type="CDD" id="cd14762">
    <property type="entry name" value="GS_STAS"/>
    <property type="match status" value="1"/>
</dbReference>
<dbReference type="HOGENOM" id="CLU_026775_0_0_10"/>
<dbReference type="RefSeq" id="WP_014373123.1">
    <property type="nucleotide sequence ID" value="NC_016940.1"/>
</dbReference>
<dbReference type="STRING" id="984262.SGRA_0128"/>
<dbReference type="eggNOG" id="COG1366">
    <property type="taxonomic scope" value="Bacteria"/>
</dbReference>
<evidence type="ECO:0000256" key="1">
    <source>
        <dbReference type="ARBA" id="ARBA00022553"/>
    </source>
</evidence>
<evidence type="ECO:0000313" key="3">
    <source>
        <dbReference type="EMBL" id="AFC22873.1"/>
    </source>
</evidence>
<dbReference type="EMBL" id="CP002831">
    <property type="protein sequence ID" value="AFC22873.1"/>
    <property type="molecule type" value="Genomic_DNA"/>
</dbReference>
<dbReference type="CDD" id="cd07041">
    <property type="entry name" value="STAS_RsbR_RsbS_like"/>
    <property type="match status" value="1"/>
</dbReference>
<gene>
    <name evidence="3" type="ordered locus">SGRA_0128</name>
</gene>
<keyword evidence="4" id="KW-1185">Reference proteome</keyword>
<proteinExistence type="predicted"/>
<dbReference type="SUPFAM" id="SSF52091">
    <property type="entry name" value="SpoIIaa-like"/>
    <property type="match status" value="1"/>
</dbReference>
<dbReference type="InterPro" id="IPR051932">
    <property type="entry name" value="Bact_StressResp_Reg"/>
</dbReference>
<dbReference type="AlphaFoldDB" id="H6L501"/>
<dbReference type="KEGG" id="sgn:SGRA_0128"/>
<dbReference type="PROSITE" id="PS50801">
    <property type="entry name" value="STAS"/>
    <property type="match status" value="1"/>
</dbReference>
<evidence type="ECO:0000259" key="2">
    <source>
        <dbReference type="PROSITE" id="PS50801"/>
    </source>
</evidence>
<name>H6L501_SAPGL</name>
<dbReference type="Pfam" id="PF01740">
    <property type="entry name" value="STAS"/>
    <property type="match status" value="1"/>
</dbReference>
<dbReference type="PANTHER" id="PTHR33745">
    <property type="entry name" value="RSBT ANTAGONIST PROTEIN RSBS-RELATED"/>
    <property type="match status" value="1"/>
</dbReference>
<protein>
    <submittedName>
        <fullName evidence="3">Anti-anti-sigma regulatory factor</fullName>
    </submittedName>
</protein>
<evidence type="ECO:0000313" key="4">
    <source>
        <dbReference type="Proteomes" id="UP000007519"/>
    </source>
</evidence>
<dbReference type="InterPro" id="IPR002645">
    <property type="entry name" value="STAS_dom"/>
</dbReference>
<dbReference type="Gene3D" id="3.30.750.24">
    <property type="entry name" value="STAS domain"/>
    <property type="match status" value="1"/>
</dbReference>
<organism evidence="3 4">
    <name type="scientific">Saprospira grandis (strain Lewin)</name>
    <dbReference type="NCBI Taxonomy" id="984262"/>
    <lineage>
        <taxon>Bacteria</taxon>
        <taxon>Pseudomonadati</taxon>
        <taxon>Bacteroidota</taxon>
        <taxon>Saprospiria</taxon>
        <taxon>Saprospirales</taxon>
        <taxon>Saprospiraceae</taxon>
        <taxon>Saprospira</taxon>
    </lineage>
</organism>
<keyword evidence="1" id="KW-0597">Phosphoprotein</keyword>
<dbReference type="Proteomes" id="UP000007519">
    <property type="component" value="Chromosome"/>
</dbReference>
<reference evidence="3 4" key="1">
    <citation type="journal article" date="2012" name="Stand. Genomic Sci.">
        <title>Complete genome sequencing and analysis of Saprospira grandis str. Lewin, a predatory marine bacterium.</title>
        <authorList>
            <person name="Saw J.H."/>
            <person name="Yuryev A."/>
            <person name="Kanbe M."/>
            <person name="Hou S."/>
            <person name="Young A.G."/>
            <person name="Aizawa S."/>
            <person name="Alam M."/>
        </authorList>
    </citation>
    <scope>NUCLEOTIDE SEQUENCE [LARGE SCALE GENOMIC DNA]</scope>
    <source>
        <strain evidence="3 4">Lewin</strain>
    </source>
</reference>
<feature type="domain" description="STAS" evidence="2">
    <location>
        <begin position="169"/>
        <end position="280"/>
    </location>
</feature>
<dbReference type="InterPro" id="IPR036513">
    <property type="entry name" value="STAS_dom_sf"/>
</dbReference>